<dbReference type="AlphaFoldDB" id="A0A556U9A8"/>
<sequence length="86" mass="9632">MDPVTPIPSFHTMEDFKLRHWRWGNRTDSTLGHHVSHNRSMEQKCIEASQPSQAFVSDTEDREGGDVRISAEAAAKGRLEAAITPT</sequence>
<dbReference type="EMBL" id="VCAZ01000065">
    <property type="protein sequence ID" value="TSO25226.1"/>
    <property type="molecule type" value="Genomic_DNA"/>
</dbReference>
<protein>
    <submittedName>
        <fullName evidence="1">Uncharacterized protein</fullName>
    </submittedName>
</protein>
<proteinExistence type="predicted"/>
<evidence type="ECO:0000313" key="2">
    <source>
        <dbReference type="Proteomes" id="UP000319801"/>
    </source>
</evidence>
<reference evidence="1 2" key="1">
    <citation type="journal article" date="2019" name="Genome Biol. Evol.">
        <title>Whole-Genome Sequencing of the Giant Devil Catfish, Bagarius yarrelli.</title>
        <authorList>
            <person name="Jiang W."/>
            <person name="Lv Y."/>
            <person name="Cheng L."/>
            <person name="Yang K."/>
            <person name="Chao B."/>
            <person name="Wang X."/>
            <person name="Li Y."/>
            <person name="Pan X."/>
            <person name="You X."/>
            <person name="Zhang Y."/>
            <person name="Yang J."/>
            <person name="Li J."/>
            <person name="Zhang X."/>
            <person name="Liu S."/>
            <person name="Sun C."/>
            <person name="Yang J."/>
            <person name="Shi Q."/>
        </authorList>
    </citation>
    <scope>NUCLEOTIDE SEQUENCE [LARGE SCALE GENOMIC DNA]</scope>
    <source>
        <strain evidence="1">JWS20170419001</strain>
        <tissue evidence="1">Muscle</tissue>
    </source>
</reference>
<keyword evidence="2" id="KW-1185">Reference proteome</keyword>
<name>A0A556U9A8_BAGYA</name>
<gene>
    <name evidence="1" type="ORF">Baya_8849</name>
</gene>
<accession>A0A556U9A8</accession>
<comment type="caution">
    <text evidence="1">The sequence shown here is derived from an EMBL/GenBank/DDBJ whole genome shotgun (WGS) entry which is preliminary data.</text>
</comment>
<dbReference type="Proteomes" id="UP000319801">
    <property type="component" value="Unassembled WGS sequence"/>
</dbReference>
<organism evidence="1 2">
    <name type="scientific">Bagarius yarrelli</name>
    <name type="common">Goonch</name>
    <name type="synonym">Bagrus yarrelli</name>
    <dbReference type="NCBI Taxonomy" id="175774"/>
    <lineage>
        <taxon>Eukaryota</taxon>
        <taxon>Metazoa</taxon>
        <taxon>Chordata</taxon>
        <taxon>Craniata</taxon>
        <taxon>Vertebrata</taxon>
        <taxon>Euteleostomi</taxon>
        <taxon>Actinopterygii</taxon>
        <taxon>Neopterygii</taxon>
        <taxon>Teleostei</taxon>
        <taxon>Ostariophysi</taxon>
        <taxon>Siluriformes</taxon>
        <taxon>Sisoridae</taxon>
        <taxon>Sisorinae</taxon>
        <taxon>Bagarius</taxon>
    </lineage>
</organism>
<evidence type="ECO:0000313" key="1">
    <source>
        <dbReference type="EMBL" id="TSO25226.1"/>
    </source>
</evidence>